<dbReference type="Pfam" id="PF02207">
    <property type="entry name" value="zf-UBR"/>
    <property type="match status" value="1"/>
</dbReference>
<keyword evidence="3 10" id="KW-0808">Transferase</keyword>
<keyword evidence="6 10" id="KW-0833">Ubl conjugation pathway</keyword>
<sequence>MDPNLINNLRRYFVECPKKNDFRLTKEVRKDIRRALFEAASCNGKYIDRFFPDIGNLELDSQSQKSYPSSLANLRMSLSQPCTKGSFDWIIKNDIKVDPSHPGRPCVRKFTKGEPTYRCLTCGLDDTCILCSYCYNPEDHQGHQVIINISARDSGGVCDCGDPEAWVNHFSCKHHEMKNFSNNPISEDLETSLLATIETALDYVIDVLSNSDITTQVFKSETQVMEHSRISELSTEVYGVQDKPQYDKFVLNLWNDQRHSFKDVINMLNIHLNKPKHFGKMIATQVDAYGRGKIDVSTNLGELLRLKSAMESTRLVFTIRSAKDDFREDMCDAIIYWLEDISKISIENNYFIVRELISKALCSPWNVGNAIFRNERDSCDTDLIPKVSTSLNGASIPELGSYPPQFPPLSDIQKSPPVIGKSESVPEYWLDDGPDPPSFSRNGISARVQYLIYFDIRLWKSLRVTLNDLYISVLISHPEYKNILGHCYAQLYLQVVEHYILVDREPEVSIFSSLSTQLFTSPKIATSICQYNYFSKFMAGLYTLFTQFRVGPVTSINTKVKEFDIATPVKNRRFTQLFHDFEYILKRNTNKSLVTGNKNRINQLCDFLILFQGILPMVREKDSHVEYEPDLWISYFSCLPSVLQLAKSIAVGVSESTDDEIDLIETQAISTIASAIYNWSLGSSHISNTEIASTPFFQDTIFDLGIYKAIIRDVPIRIENDATSLHHPLHSFLSWIIQHGVWKSPESIKESLLKVISKTSQYSEKEHLSILFDFPMRTVVLLSQIRIGLWVRNGISVRNQMTFYRDMTLRDYSFNRDIFMLQTALVTMDPQVAFLQLLDRWGFLGLSINSAFDEEQKLYMVEALIHHLIALLVERHQLIPPGDWHPANNLLSSQEPHPSKETHYTQEFEKRYIFQEIIQCLGFGPLSFSDIANIIPDYLIINEMFEPMLLELCTFKPPIGIRDTGKYELKSQYFKYFDTRYLHFASSKIYDAENIIKAQIHKQTKKPLESIVIEPYLDSVTSGAFQNIGGFTRTPAFASFVFNILTMAIGITLDTDKGVDSILGLILHLCHAAALDDLERKTPGLSFVSVLCQNYEMSVPNNWNFPPEMSKFANPAALLFYLSFQSNFAHFKPRILRIFEILKTKDGNLVDSVLSPIFSDSYLYDTTDKDSVAEKPSKSDLQKIAKRKKKKALEKIQKQQQRFAKQLMKASMEEVADDDKDMTDEDAETEEWHFSGSQCILCHIPCDEKKIFGIVAHSQISNAYRTVPFQNPDWVMEAYGMEQDLCVEESESKEDVIYHRNDTWNEYREKFSEKNVIGPGFPKGNNYFRPVISSCCHAMHLDCYTSYLKSASNRPNELTRNNPDNPRMGEILCPLCRSLNNTFIPILWKSTNRDSSAELKQTFSFSEFVEKAFSQEVLNYAQNPQKHSSSLFKQCVDSASPIYAPVLGLDGSPFSPLRNSNLLKELDLSILAVDRTIIREWGLVFQGGTLHTDTISLDMLFKCLAGTITDIELSLRGLKTSAIFLEQLTPLTVTLLQVLIEFTALSVCYSVTDVFKNTGNSVSSEMSVFVPFQSSGDLTPFEELVTCLFYYSPAFDLDKVHFIKGYLLKVLVNSLTVLIGELCDGALWTKHKAFASIPIFEKVDEETIQSLSQIVLEIRKTIRSKSVNVPLSNAPAIGHILYTMLIKSVTPFLRKTAIFIHARCTKGFNTSKYKFSDSETEADRLCQLLKVPTISSLIKEISHGVPGTFQLASKFIRDHVESSTSPKIDYPAIQKLISLPHRLDQFFTNQDLWMKNTESVEYFSEPAVCLFCCQTVNLQSPTDISGRGPCNNHCSSCGKSIGMFILPKRSSLLFLTRTQGSFYCAPYLDVHGEEAENYKRQRPQYLSQMRYNHIQRVFWLQHGIPDYISRMLYSNIDVGGWETL</sequence>
<dbReference type="PANTHER" id="PTHR21497">
    <property type="entry name" value="UBIQUITIN LIGASE E3 ALPHA-RELATED"/>
    <property type="match status" value="1"/>
</dbReference>
<evidence type="ECO:0000256" key="8">
    <source>
        <dbReference type="ARBA" id="ARBA00046341"/>
    </source>
</evidence>
<keyword evidence="5 10" id="KW-0863">Zinc-finger</keyword>
<keyword evidence="7 10" id="KW-0862">Zinc</keyword>
<dbReference type="CDD" id="cd19672">
    <property type="entry name" value="UBR-box_UBR1_like"/>
    <property type="match status" value="1"/>
</dbReference>
<evidence type="ECO:0000256" key="11">
    <source>
        <dbReference type="SAM" id="Coils"/>
    </source>
</evidence>
<dbReference type="Pfam" id="PF18995">
    <property type="entry name" value="PRT6_C"/>
    <property type="match status" value="1"/>
</dbReference>
<dbReference type="FunFam" id="2.10.110.30:FF:000002">
    <property type="entry name" value="Putative e3 ubiquitin-protein ligase ubr3"/>
    <property type="match status" value="1"/>
</dbReference>
<dbReference type="UniPathway" id="UPA00143"/>
<evidence type="ECO:0000256" key="10">
    <source>
        <dbReference type="RuleBase" id="RU366018"/>
    </source>
</evidence>
<protein>
    <recommendedName>
        <fullName evidence="10">E3 ubiquitin-protein ligase</fullName>
        <ecNumber evidence="10">2.3.2.27</ecNumber>
    </recommendedName>
</protein>
<dbReference type="Pfam" id="PF22960">
    <property type="entry name" value="WHD_UBR1"/>
    <property type="match status" value="1"/>
</dbReference>
<dbReference type="PROSITE" id="PS51157">
    <property type="entry name" value="ZF_UBR"/>
    <property type="match status" value="1"/>
</dbReference>
<feature type="domain" description="UBR-type" evidence="12">
    <location>
        <begin position="104"/>
        <end position="177"/>
    </location>
</feature>
<keyword evidence="11" id="KW-0175">Coiled coil</keyword>
<comment type="pathway">
    <text evidence="2 10">Protein modification; protein ubiquitination.</text>
</comment>
<evidence type="ECO:0000313" key="13">
    <source>
        <dbReference type="EMBL" id="VVT57252.1"/>
    </source>
</evidence>
<dbReference type="InterPro" id="IPR044046">
    <property type="entry name" value="E3_ligase_UBR-like_C"/>
</dbReference>
<comment type="function">
    <text evidence="10">Ubiquitin ligase protein which is a component of the N-end rule pathway. Recognizes and binds to proteins bearing specific N-terminal residues that are destabilizing according to the N-end rule, leading to their ubiquitination and subsequent degradation.</text>
</comment>
<dbReference type="GO" id="GO:0061630">
    <property type="term" value="F:ubiquitin protein ligase activity"/>
    <property type="evidence" value="ECO:0007669"/>
    <property type="project" value="UniProtKB-UniRule"/>
</dbReference>
<keyword evidence="14" id="KW-1185">Reference proteome</keyword>
<dbReference type="OrthoDB" id="26387at2759"/>
<dbReference type="SMART" id="SM00396">
    <property type="entry name" value="ZnF_UBR1"/>
    <property type="match status" value="1"/>
</dbReference>
<dbReference type="Gene3D" id="2.10.110.30">
    <property type="match status" value="1"/>
</dbReference>
<keyword evidence="4 10" id="KW-0479">Metal-binding</keyword>
<evidence type="ECO:0000256" key="6">
    <source>
        <dbReference type="ARBA" id="ARBA00022786"/>
    </source>
</evidence>
<evidence type="ECO:0000256" key="5">
    <source>
        <dbReference type="ARBA" id="ARBA00022771"/>
    </source>
</evidence>
<organism evidence="13 14">
    <name type="scientific">Magnusiomyces paraingens</name>
    <dbReference type="NCBI Taxonomy" id="2606893"/>
    <lineage>
        <taxon>Eukaryota</taxon>
        <taxon>Fungi</taxon>
        <taxon>Dikarya</taxon>
        <taxon>Ascomycota</taxon>
        <taxon>Saccharomycotina</taxon>
        <taxon>Dipodascomycetes</taxon>
        <taxon>Dipodascales</taxon>
        <taxon>Dipodascaceae</taxon>
        <taxon>Magnusiomyces</taxon>
    </lineage>
</organism>
<dbReference type="PANTHER" id="PTHR21497:SF24">
    <property type="entry name" value="E3 UBIQUITIN-PROTEIN LIGASE UBR1"/>
    <property type="match status" value="1"/>
</dbReference>
<comment type="similarity">
    <text evidence="8 10">Belongs to the E3 ubiquitin-protein ligase UBR1-like family.</text>
</comment>
<reference evidence="13 14" key="1">
    <citation type="submission" date="2019-09" db="EMBL/GenBank/DDBJ databases">
        <authorList>
            <person name="Brejova B."/>
        </authorList>
    </citation>
    <scope>NUCLEOTIDE SEQUENCE [LARGE SCALE GENOMIC DNA]</scope>
</reference>
<dbReference type="GO" id="GO:0016567">
    <property type="term" value="P:protein ubiquitination"/>
    <property type="evidence" value="ECO:0007669"/>
    <property type="project" value="UniProtKB-UniRule"/>
</dbReference>
<dbReference type="InterPro" id="IPR003126">
    <property type="entry name" value="Znf_UBR"/>
</dbReference>
<evidence type="ECO:0000256" key="7">
    <source>
        <dbReference type="ARBA" id="ARBA00022833"/>
    </source>
</evidence>
<dbReference type="InterPro" id="IPR055194">
    <property type="entry name" value="UBR1-like_WH"/>
</dbReference>
<dbReference type="GO" id="GO:0000151">
    <property type="term" value="C:ubiquitin ligase complex"/>
    <property type="evidence" value="ECO:0007669"/>
    <property type="project" value="TreeGrafter"/>
</dbReference>
<dbReference type="InterPro" id="IPR039164">
    <property type="entry name" value="UBR1-like"/>
</dbReference>
<evidence type="ECO:0000313" key="14">
    <source>
        <dbReference type="Proteomes" id="UP000398389"/>
    </source>
</evidence>
<name>A0A5E8C1L9_9ASCO</name>
<evidence type="ECO:0000256" key="2">
    <source>
        <dbReference type="ARBA" id="ARBA00004906"/>
    </source>
</evidence>
<evidence type="ECO:0000256" key="4">
    <source>
        <dbReference type="ARBA" id="ARBA00022723"/>
    </source>
</evidence>
<evidence type="ECO:0000256" key="9">
    <source>
        <dbReference type="PROSITE-ProRule" id="PRU00508"/>
    </source>
</evidence>
<gene>
    <name evidence="13" type="ORF">SAPINGB_P005610</name>
</gene>
<dbReference type="Proteomes" id="UP000398389">
    <property type="component" value="Unassembled WGS sequence"/>
</dbReference>
<dbReference type="EC" id="2.3.2.27" evidence="10"/>
<evidence type="ECO:0000256" key="3">
    <source>
        <dbReference type="ARBA" id="ARBA00022679"/>
    </source>
</evidence>
<feature type="zinc finger region" description="UBR-type" evidence="9">
    <location>
        <begin position="104"/>
        <end position="177"/>
    </location>
</feature>
<accession>A0A5E8C1L9</accession>
<dbReference type="GeneID" id="43584424"/>
<comment type="catalytic activity">
    <reaction evidence="1 10">
        <text>S-ubiquitinyl-[E2 ubiquitin-conjugating enzyme]-L-cysteine + [acceptor protein]-L-lysine = [E2 ubiquitin-conjugating enzyme]-L-cysteine + N(6)-ubiquitinyl-[acceptor protein]-L-lysine.</text>
        <dbReference type="EC" id="2.3.2.27"/>
    </reaction>
</comment>
<evidence type="ECO:0000256" key="1">
    <source>
        <dbReference type="ARBA" id="ARBA00000900"/>
    </source>
</evidence>
<dbReference type="EMBL" id="CABVLU010000004">
    <property type="protein sequence ID" value="VVT57252.1"/>
    <property type="molecule type" value="Genomic_DNA"/>
</dbReference>
<feature type="coiled-coil region" evidence="11">
    <location>
        <begin position="1182"/>
        <end position="1213"/>
    </location>
</feature>
<dbReference type="GO" id="GO:0071596">
    <property type="term" value="P:ubiquitin-dependent protein catabolic process via the N-end rule pathway"/>
    <property type="evidence" value="ECO:0007669"/>
    <property type="project" value="UniProtKB-UniRule"/>
</dbReference>
<dbReference type="GO" id="GO:0005737">
    <property type="term" value="C:cytoplasm"/>
    <property type="evidence" value="ECO:0007669"/>
    <property type="project" value="TreeGrafter"/>
</dbReference>
<evidence type="ECO:0000259" key="12">
    <source>
        <dbReference type="PROSITE" id="PS51157"/>
    </source>
</evidence>
<dbReference type="RefSeq" id="XP_031856215.1">
    <property type="nucleotide sequence ID" value="XM_032000324.1"/>
</dbReference>
<dbReference type="GO" id="GO:0008270">
    <property type="term" value="F:zinc ion binding"/>
    <property type="evidence" value="ECO:0007669"/>
    <property type="project" value="UniProtKB-UniRule"/>
</dbReference>
<dbReference type="CDD" id="cd16482">
    <property type="entry name" value="RING-H2_UBR1-like"/>
    <property type="match status" value="1"/>
</dbReference>
<proteinExistence type="inferred from homology"/>